<comment type="caution">
    <text evidence="1">The sequence shown here is derived from an EMBL/GenBank/DDBJ whole genome shotgun (WGS) entry which is preliminary data.</text>
</comment>
<reference evidence="1" key="1">
    <citation type="submission" date="2022-01" db="EMBL/GenBank/DDBJ databases">
        <title>Genome sequnece data of strain Bradyrhizobium sp. nov.</title>
        <authorList>
            <person name="Zhang J."/>
        </authorList>
    </citation>
    <scope>NUCLEOTIDE SEQUENCE</scope>
    <source>
        <strain evidence="1">WYCCWR 12774</strain>
    </source>
</reference>
<organism evidence="1 2">
    <name type="scientific">Bradyrhizobium zhengyangense</name>
    <dbReference type="NCBI Taxonomy" id="2911009"/>
    <lineage>
        <taxon>Bacteria</taxon>
        <taxon>Pseudomonadati</taxon>
        <taxon>Pseudomonadota</taxon>
        <taxon>Alphaproteobacteria</taxon>
        <taxon>Hyphomicrobiales</taxon>
        <taxon>Nitrobacteraceae</taxon>
        <taxon>Bradyrhizobium</taxon>
    </lineage>
</organism>
<proteinExistence type="predicted"/>
<sequence length="76" mass="8792">MPLIHSPTYKAKSERFFNKLERFIDDHDGRFGKPTRIYTDGSTEFISTRYLIAFLDQLEKAEARAKHHSDEGSDAS</sequence>
<name>A0ABS9LFI4_9BRAD</name>
<gene>
    <name evidence="1" type="ORF">L6637_02315</name>
</gene>
<evidence type="ECO:0008006" key="3">
    <source>
        <dbReference type="Google" id="ProtNLM"/>
    </source>
</evidence>
<protein>
    <recommendedName>
        <fullName evidence="3">Integrase catalytic domain-containing protein</fullName>
    </recommendedName>
</protein>
<dbReference type="EMBL" id="JAKLUA010000001">
    <property type="protein sequence ID" value="MCG2665766.1"/>
    <property type="molecule type" value="Genomic_DNA"/>
</dbReference>
<evidence type="ECO:0000313" key="2">
    <source>
        <dbReference type="Proteomes" id="UP001139012"/>
    </source>
</evidence>
<accession>A0ABS9LFI4</accession>
<keyword evidence="2" id="KW-1185">Reference proteome</keyword>
<dbReference type="RefSeq" id="WP_237868986.1">
    <property type="nucleotide sequence ID" value="NZ_JAKLUA010000001.1"/>
</dbReference>
<dbReference type="Proteomes" id="UP001139012">
    <property type="component" value="Unassembled WGS sequence"/>
</dbReference>
<evidence type="ECO:0000313" key="1">
    <source>
        <dbReference type="EMBL" id="MCG2665766.1"/>
    </source>
</evidence>